<dbReference type="Proteomes" id="UP001176941">
    <property type="component" value="Chromosome 16"/>
</dbReference>
<keyword evidence="3" id="KW-1185">Reference proteome</keyword>
<feature type="compositionally biased region" description="Pro residues" evidence="1">
    <location>
        <begin position="175"/>
        <end position="185"/>
    </location>
</feature>
<reference evidence="2" key="1">
    <citation type="submission" date="2023-04" db="EMBL/GenBank/DDBJ databases">
        <authorList>
            <consortium name="ELIXIR-Norway"/>
        </authorList>
    </citation>
    <scope>NUCLEOTIDE SEQUENCE [LARGE SCALE GENOMIC DNA]</scope>
</reference>
<evidence type="ECO:0000313" key="2">
    <source>
        <dbReference type="EMBL" id="CAI9157834.1"/>
    </source>
</evidence>
<evidence type="ECO:0000256" key="1">
    <source>
        <dbReference type="SAM" id="MobiDB-lite"/>
    </source>
</evidence>
<feature type="region of interest" description="Disordered" evidence="1">
    <location>
        <begin position="155"/>
        <end position="185"/>
    </location>
</feature>
<proteinExistence type="predicted"/>
<sequence length="185" mass="19851">MEQVTWEQCVLKDDKNLPDSKWGQWTGKAFREQPGQSCRGIETPLLLSFIFSQQVWCPLGVSHCVTEGGDLPGSHAPVPALLPATPQEGLQASSLLTPPSPAEPPHFLARDHAASLPWAQGAVTSHRPQDFGGTCLEGTPTSYWVFEFTSCSSHTPGRLGSPAPRGQLTHHPRDPGPTCPSPGSL</sequence>
<dbReference type="EMBL" id="OX459952">
    <property type="protein sequence ID" value="CAI9157834.1"/>
    <property type="molecule type" value="Genomic_DNA"/>
</dbReference>
<gene>
    <name evidence="2" type="ORF">MRATA1EN1_LOCUS6796</name>
</gene>
<organism evidence="2 3">
    <name type="scientific">Rangifer tarandus platyrhynchus</name>
    <name type="common">Svalbard reindeer</name>
    <dbReference type="NCBI Taxonomy" id="3082113"/>
    <lineage>
        <taxon>Eukaryota</taxon>
        <taxon>Metazoa</taxon>
        <taxon>Chordata</taxon>
        <taxon>Craniata</taxon>
        <taxon>Vertebrata</taxon>
        <taxon>Euteleostomi</taxon>
        <taxon>Mammalia</taxon>
        <taxon>Eutheria</taxon>
        <taxon>Laurasiatheria</taxon>
        <taxon>Artiodactyla</taxon>
        <taxon>Ruminantia</taxon>
        <taxon>Pecora</taxon>
        <taxon>Cervidae</taxon>
        <taxon>Odocoileinae</taxon>
        <taxon>Rangifer</taxon>
    </lineage>
</organism>
<protein>
    <submittedName>
        <fullName evidence="2">Uncharacterized protein</fullName>
    </submittedName>
</protein>
<name>A0ABN8Y8F5_RANTA</name>
<evidence type="ECO:0000313" key="3">
    <source>
        <dbReference type="Proteomes" id="UP001176941"/>
    </source>
</evidence>
<accession>A0ABN8Y8F5</accession>